<dbReference type="AlphaFoldDB" id="A0A348HGQ1"/>
<proteinExistence type="inferred from homology"/>
<dbReference type="InterPro" id="IPR036388">
    <property type="entry name" value="WH-like_DNA-bd_sf"/>
</dbReference>
<dbReference type="SUPFAM" id="SSF46785">
    <property type="entry name" value="Winged helix' DNA-binding domain"/>
    <property type="match status" value="1"/>
</dbReference>
<keyword evidence="7" id="KW-1185">Reference proteome</keyword>
<gene>
    <name evidence="6" type="ORF">ZBT109_2057</name>
</gene>
<evidence type="ECO:0000256" key="3">
    <source>
        <dbReference type="ARBA" id="ARBA00023125"/>
    </source>
</evidence>
<keyword evidence="4" id="KW-0804">Transcription</keyword>
<protein>
    <submittedName>
        <fullName evidence="6">Transcriptional regulator</fullName>
    </submittedName>
</protein>
<evidence type="ECO:0000256" key="4">
    <source>
        <dbReference type="ARBA" id="ARBA00023163"/>
    </source>
</evidence>
<dbReference type="Gene3D" id="1.10.10.10">
    <property type="entry name" value="Winged helix-like DNA-binding domain superfamily/Winged helix DNA-binding domain"/>
    <property type="match status" value="1"/>
</dbReference>
<dbReference type="PANTHER" id="PTHR30126:SF40">
    <property type="entry name" value="HTH-TYPE TRANSCRIPTIONAL REGULATOR GLTR"/>
    <property type="match status" value="1"/>
</dbReference>
<evidence type="ECO:0000256" key="1">
    <source>
        <dbReference type="ARBA" id="ARBA00009437"/>
    </source>
</evidence>
<dbReference type="PROSITE" id="PS50931">
    <property type="entry name" value="HTH_LYSR"/>
    <property type="match status" value="1"/>
</dbReference>
<dbReference type="GO" id="GO:0000976">
    <property type="term" value="F:transcription cis-regulatory region binding"/>
    <property type="evidence" value="ECO:0007669"/>
    <property type="project" value="TreeGrafter"/>
</dbReference>
<name>A0A348HGQ1_9GAMM</name>
<dbReference type="EMBL" id="AP018933">
    <property type="protein sequence ID" value="BBG30803.1"/>
    <property type="molecule type" value="Genomic_DNA"/>
</dbReference>
<feature type="domain" description="HTH lysR-type" evidence="5">
    <location>
        <begin position="29"/>
        <end position="86"/>
    </location>
</feature>
<keyword evidence="3" id="KW-0238">DNA-binding</keyword>
<evidence type="ECO:0000256" key="2">
    <source>
        <dbReference type="ARBA" id="ARBA00023015"/>
    </source>
</evidence>
<reference evidence="6 7" key="1">
    <citation type="submission" date="2018-09" db="EMBL/GenBank/DDBJ databases">
        <title>Zymobacter palmae IAM14233 (=T109) whole genome analysis.</title>
        <authorList>
            <person name="Yanase H."/>
        </authorList>
    </citation>
    <scope>NUCLEOTIDE SEQUENCE [LARGE SCALE GENOMIC DNA]</scope>
    <source>
        <strain evidence="6 7">IAM14233</strain>
    </source>
</reference>
<dbReference type="KEGG" id="zpl:ZBT109_2057"/>
<organism evidence="6 7">
    <name type="scientific">Zymobacter palmae</name>
    <dbReference type="NCBI Taxonomy" id="33074"/>
    <lineage>
        <taxon>Bacteria</taxon>
        <taxon>Pseudomonadati</taxon>
        <taxon>Pseudomonadota</taxon>
        <taxon>Gammaproteobacteria</taxon>
        <taxon>Oceanospirillales</taxon>
        <taxon>Halomonadaceae</taxon>
        <taxon>Zymobacter group</taxon>
        <taxon>Zymobacter</taxon>
    </lineage>
</organism>
<dbReference type="InterPro" id="IPR036390">
    <property type="entry name" value="WH_DNA-bd_sf"/>
</dbReference>
<dbReference type="InterPro" id="IPR000847">
    <property type="entry name" value="LysR_HTH_N"/>
</dbReference>
<dbReference type="Proteomes" id="UP000267342">
    <property type="component" value="Chromosome"/>
</dbReference>
<accession>A0A348HGQ1</accession>
<comment type="similarity">
    <text evidence="1">Belongs to the LysR transcriptional regulatory family.</text>
</comment>
<keyword evidence="2" id="KW-0805">Transcription regulation</keyword>
<sequence length="320" mass="35799">MTQHKDVGAIQRLSPTNAEQLTHFIQRRMTLKQLQVILALQRHKTIANASGSLCMTAANVSLYIREMEQQLQTPLFLRNNGLYRATAAGLLLTQLAQRIDNECQRTIDRCRQAVLHPEAHSLGIGYIGASMSAYAYALWHRLLPQVEGNSLHIEDLSGLLHNSDMQMPRDEQLGIVLSTSPLNMAYDSSEWHIQTFVLRQYHILVDSRSPLSNAPSFLLPRVNATLDAMLHDHILVHYPDHSAISFYNNAMAVMQAGLPEDTALIVSAFEFEGLAHQNALQVLDSLQVDHLCYLYVHPRANIIAGLPDALSTLIEMEHAA</sequence>
<evidence type="ECO:0000259" key="5">
    <source>
        <dbReference type="PROSITE" id="PS50931"/>
    </source>
</evidence>
<dbReference type="RefSeq" id="WP_027704746.1">
    <property type="nucleotide sequence ID" value="NZ_AP018933.1"/>
</dbReference>
<evidence type="ECO:0000313" key="7">
    <source>
        <dbReference type="Proteomes" id="UP000267342"/>
    </source>
</evidence>
<dbReference type="PANTHER" id="PTHR30126">
    <property type="entry name" value="HTH-TYPE TRANSCRIPTIONAL REGULATOR"/>
    <property type="match status" value="1"/>
</dbReference>
<dbReference type="GO" id="GO:0003700">
    <property type="term" value="F:DNA-binding transcription factor activity"/>
    <property type="evidence" value="ECO:0007669"/>
    <property type="project" value="InterPro"/>
</dbReference>
<evidence type="ECO:0000313" key="6">
    <source>
        <dbReference type="EMBL" id="BBG30803.1"/>
    </source>
</evidence>
<dbReference type="Pfam" id="PF00126">
    <property type="entry name" value="HTH_1"/>
    <property type="match status" value="1"/>
</dbReference>